<feature type="domain" description="Golvesin/Xly CBD-like" evidence="7">
    <location>
        <begin position="5029"/>
        <end position="5170"/>
    </location>
</feature>
<dbReference type="InterPro" id="IPR013783">
    <property type="entry name" value="Ig-like_fold"/>
</dbReference>
<dbReference type="InterPro" id="IPR033803">
    <property type="entry name" value="CBD-like_Golvesin-Xly"/>
</dbReference>
<evidence type="ECO:0000259" key="6">
    <source>
        <dbReference type="Pfam" id="PF22544"/>
    </source>
</evidence>
<keyword evidence="3" id="KW-0963">Cytoplasm</keyword>
<dbReference type="GO" id="GO:0005737">
    <property type="term" value="C:cytoplasm"/>
    <property type="evidence" value="ECO:0007669"/>
    <property type="project" value="UniProtKB-SubCell"/>
</dbReference>
<feature type="domain" description="HYDIN/VesB/CFA65-like Ig-like" evidence="6">
    <location>
        <begin position="5196"/>
        <end position="5288"/>
    </location>
</feature>
<evidence type="ECO:0000313" key="9">
    <source>
        <dbReference type="Proteomes" id="UP000316855"/>
    </source>
</evidence>
<dbReference type="SUPFAM" id="SSF55486">
    <property type="entry name" value="Metalloproteases ('zincins'), catalytic domain"/>
    <property type="match status" value="1"/>
</dbReference>
<feature type="domain" description="Golvesin/Xly CBD-like" evidence="7">
    <location>
        <begin position="4774"/>
        <end position="4911"/>
    </location>
</feature>
<dbReference type="InterPro" id="IPR024079">
    <property type="entry name" value="MetalloPept_cat_dom_sf"/>
</dbReference>
<dbReference type="SUPFAM" id="SSF51126">
    <property type="entry name" value="Pectin lyase-like"/>
    <property type="match status" value="4"/>
</dbReference>
<keyword evidence="9" id="KW-1185">Reference proteome</keyword>
<dbReference type="Pfam" id="PF22544">
    <property type="entry name" value="HYDIN_VesB_CFA65-like_Ig"/>
    <property type="match status" value="1"/>
</dbReference>
<dbReference type="InterPro" id="IPR053879">
    <property type="entry name" value="HYDIN_VesB_CFA65-like_Ig"/>
</dbReference>
<accession>A0A517VAL3</accession>
<dbReference type="InterPro" id="IPR006626">
    <property type="entry name" value="PbH1"/>
</dbReference>
<reference evidence="8 9" key="1">
    <citation type="submission" date="2019-02" db="EMBL/GenBank/DDBJ databases">
        <title>Deep-cultivation of Planctomycetes and their phenomic and genomic characterization uncovers novel biology.</title>
        <authorList>
            <person name="Wiegand S."/>
            <person name="Jogler M."/>
            <person name="Boedeker C."/>
            <person name="Pinto D."/>
            <person name="Vollmers J."/>
            <person name="Rivas-Marin E."/>
            <person name="Kohn T."/>
            <person name="Peeters S.H."/>
            <person name="Heuer A."/>
            <person name="Rast P."/>
            <person name="Oberbeckmann S."/>
            <person name="Bunk B."/>
            <person name="Jeske O."/>
            <person name="Meyerdierks A."/>
            <person name="Storesund J.E."/>
            <person name="Kallscheuer N."/>
            <person name="Luecker S."/>
            <person name="Lage O.M."/>
            <person name="Pohl T."/>
            <person name="Merkel B.J."/>
            <person name="Hornburger P."/>
            <person name="Mueller R.-W."/>
            <person name="Bruemmer F."/>
            <person name="Labrenz M."/>
            <person name="Spormann A.M."/>
            <person name="Op den Camp H."/>
            <person name="Overmann J."/>
            <person name="Amann R."/>
            <person name="Jetten M.S.M."/>
            <person name="Mascher T."/>
            <person name="Medema M.H."/>
            <person name="Devos D.P."/>
            <person name="Kaster A.-K."/>
            <person name="Ovreas L."/>
            <person name="Rohde M."/>
            <person name="Galperin M.Y."/>
            <person name="Jogler C."/>
        </authorList>
    </citation>
    <scope>NUCLEOTIDE SEQUENCE [LARGE SCALE GENOMIC DNA]</scope>
    <source>
        <strain evidence="8 9">Pan161</strain>
    </source>
</reference>
<evidence type="ECO:0000256" key="4">
    <source>
        <dbReference type="ARBA" id="ARBA00023069"/>
    </source>
</evidence>
<dbReference type="Pfam" id="PF25275">
    <property type="entry name" value="Golvesin_C"/>
    <property type="match status" value="3"/>
</dbReference>
<dbReference type="RefSeq" id="WP_145225726.1">
    <property type="nucleotide sequence ID" value="NZ_CP036343.1"/>
</dbReference>
<sequence>MLLTNWLNTLTSRISKRRVFRSRDRRDIRKRWQSIVHNQISTTEALEDRTLLTTFFVDDSLVITNDPGADGLNAGDTVTFAFGEAGQTTGLIFGTNAFDTINNAVIAAAASGDTIQVAAGTYSGLISLNKSVALLGANAGNDPNALGRAAESIINHDGLYAIQPTADDVTIDGFSFEGNGGRVINSYPGADNLTIANNIFNNTNIPGGSGGIQLQSGSFDDLTVEQNLFQFEGDGDALLVGGGGSFERMHIVGNHFAGTTRGIFQNGGTINDAVVEQNEFTGGVGMNMGAAGNIQIRENTFDGTFFTGFQVGTIGGEIIGNTFQNIEAEPGFFGQAFELWGGQWGTTVSENVTIENNVIHYNDVAGAAEPTHGIRLRLPDGGSGIDASTIHINNNAFLDGGVHGDAKAIRHFGDQTTAADASGNWWVTTNESSIAALMEDADGGTPLMVDFTSYLDVGTDTDGGTAGFQGDFSKLNVTTLGAQTGGVGRIQEAIDLAASGATINIAAGTYTENVIVNTSVMIQGANAGIAAGVDPGGRGPESELTGGFSLFANDVVIDGLKIVEGFGPAGVGDVTAVFLTAGTTGHTIENNILVGPGTGAGSRGVLSTFNGNNDNITIQNNEIYNWFGGIFNQVNTNVDVFGNNFHNMFAGVSNDYVAGVSIEGNAFSDLVEGIGVFNNISNGIPDVAAHNNSFDSLTLTNPIAHYGGDTVDASGNWWGNSDATTIANSMMSNGGVGNASKVDFTSFLSDGTDTDGGTAGFQGDFNVVNVTAKGAQTGPLGRIQEAIDSVAYGATINILVGTYTGNVDATGINITLAPGNSPGQVVINGDLILNGDDKLDIEINGTTAGSGFDQFVVNGDVTLNGATLNLIDGHTPDVAESFILIENNGPNPVTGTFNGYPEGHKFTNFLGVSDLNAFLTYAGGDGNDVVIYTEIPDPEVNIPADSNPDEYTLQIIGGNVVITEVGSGDVISNTPLAALEGTLVINGEAGVDDKLTIDMTGIDQTTDLQIIFNGGTGGFDTLELVNGNLDSMEFRYVDPSSGSIRLNGSGSDFISYTGLEPVTSTVNATNVTLTYTGGAEIIDISDLGGGQTRVNSSLGEMTDFFNPTGTLTINAGTGADTININSLAAGYTANIIINGGDAADEINVDASVSLAAGKTIQFNAEVVELTGDVTADAITGTAATVNITGSAGGAEIQDAIDLAASGATINIAAGTYNENVNVDKSVTLDGAGTGSTIIDNGGVLFTVTADDVRFQDMTLQNASQGIRTYLPAGTIDNLQVNNVHFVDMSSRGIEIHNDTTMTNMNVADSLFQNTGVGIRFSSSAVGNGIYIDNTTFDTNSLGFYQANDGSTGYVRDLQVTNSTFRNSSFAAVYAEEIRDSIVDDNIFENNGRDFYVYKAFTAAGFPVENLQITNNDMTDTVNAAILILVYGSGLTGNVEIRGNIIDSDVSNFTGEWGKIDIRLDASFTHVPVNIVENSVTFSGTYSAGGTSFYGIKLRGASDSININRNTLDGGNVGSIGGVPQNSGIYVQTDDSTYGAISATSVINVSNNFITGFDAAVSVHDPVGASFGGLTAGAQLNINDNSIAGNAAGIASGAGALVNASNNWWGPGDEVTVEGLMTGGVDFTSYLDSGTDTDPGTVGFQGDFSVLNVTDRGEQTGSVDRIKEALDAVTPGGTINITSGIYHENVTVGQGITLSGTPDIRGTVTVTDNARLAPGFSAGVMQTQDLSFGVSFELDSIDLGDFTQLDVGLNEDLRYVESVQGENILFWKNPAGELRRATYTWDGANLVLGTITTATGLTSGDHASILNLGGGVLEGYFHSGTGPSTAGQYHAISNDSGQTWINETFIGYPFPTAGLSDSGTTGGGGVIEINGERRVYAQNNFGDIVMWTAPAGSSGPLTNAGILIDNHTGDFQNQSPSGDAIALPTGETLYLYVDGEGSESSLGAIGALILDQSGLGIVSQIDNFISVSDSALINAGLTSVDEMTIGNLQINGDTITGVLMIAGDSVSHGSNEDLFYAAITINLTATTPAIPANVDIEIGGNVAGTGYDQIDVHGTVTIGEGATLNLIDAYGPGDPGQGDQFVIINNDGTDAINGTFAGLPEGYEFTDFLGSGLSAFLTYAGGNGNDVVIHMEDTTPEITVPDNDAADQYTLEIVGGNFVLSETGSGTIISTFPVAAINGPLVIIGEDGEDDTLTIDLDTIDHTTDIQIEFRGGTGGHDTLVLERTAAVNSVGHVFESASDGSIFLDGESEATIAYTGLEPIDDQIVATDRTFSFTGAGETITLSNYATIGESLIGSTLGESVNFVNPSGTVTIYTENPGVVPLGTGADTINIEGVDAGFTANLTVVAGINDTINTGIVDIGSGALNLTAGQINVNGDFTTTGSVDINANAFDITFGAGGSINAGTSEIDLTATFNVESVKVTTTTEVRVTATDGGINNLNTTLITADRVALDAETGITGMNTNVNTLAASTISGGFSLDNTGALEIGTVDLLSGITAAASSIFLTTTGTLLVSDAVTGGAVDLRSNDTMTISDDVAASTGTLKLQNNGGDFVVNSPAQISNAGAFLIDIDSAGAVTLDDGSTVTSLGTGLIDIVADTNVALATLITSGNVTVTATNGAITDNNDDSTNNIAAANATLISGTGTGDGNALETTIAALEASSGAGLELDNTGALNIGFVGGLTGVAADAGLTITSTGTMTVTESVTGSGGTLKLQNTAGDFIVNSPALVSNTGAFLIDIDSAGAVTLDDGSGVASLGTGLIDIVADTNVALATLITGGNVTVTATNGAITDNNDDSTNNIAAVNATLISGTGTGDGNALETTIAALEASSGAGLELDNTGALNIGFGGALTGVTSTSGDVAISAGSIALIETIAASSGNILLNATGGSITGTSLLTAVNADLRATGNVGAPGTEVELAVDGLEALVTGSLYVNDTGTLDIGFTTGSTLNGVTVGAASRIESGGTMTVTEDIAASGGNLQLENTADNFISDLATTISNTGGFSIQVDSANDITVNGTVQTVGGAISLLADNDLVLGAGSLVNTATVAAVVTLTADNAGPVGGAFTQNEGGVVNAWGGDLDVTATGDIRLADLQSAGGTITVDSAAGAILDNTAAGNNLITADSVYLEAATSIGIGDDIDTAVTTLAARAFDGEISVRNSGDLTIGTVGAFPAGVIATSTISANGTVTIIAASPLTVASNVSGSGTVTLTSTDAGGAGDNLTINGGGVLVESTGADVILNSGDDFLLTAGGTVRASTTIEINVDPITDGTGAIVNLLGDVDATLTTINGGDDADTFNILPTDNSPITVNGGAPTFPGPGDVLNMDFNGVSNPLLTLGAAPGSGTFDFPSDTEQTVDYTEIENVNTSTGTYHLVLNMVTSGFETTGLADTPDTIDASVDGTDTNLLLDINGGNFFTGAVADILSFTVLGSDDSETLNINENANGVLPFFQVAAPAIPGSNGSHLNASMDTFLEDVFNPNTYDVNDITIHFDGGFGMAATDVVNVNFVTDHDAAYFSDTDDGLGSGNIAAGVAAGSDIDLGLSFARLEGVGIFGTTTGGGLRVDASSTPDTDNITIRDFGADNDGVSQIAGSMQFTDLLFAGFNDLQVVSGTGAELLDLVGLDSTTSLTDVELDADNVDGSDSANDTIRVRSTPAGTVTNVTLRGGEGNDLFQIFDAGNTVDNINAAIQVFGEGFGDTDIDTLTLIDSGDVTGDDDFEVTSTTIEGINSAPGTDVTYTDIDNLNVTASAGDDTIDVNLGDVEDLNNVTISGYQGRDDFFLKNDTPVGVNTTLLGQNGNDEFIFESNFKLRGFINGGNGNDTLDYSSYDPIVNVVLTDLGSSDGFRGREDNGSILGTGTAGLGFNNIDDLIGTDGSDTLQGPNLNNYWGITATDKGFIIADRTNLNSGRPTTGADGTASGAEERLDFTDFENLVGGTRDDRFDLSDGDGLTGTLNGGSGNDSLDYRNYSTGITVNLFAGTATNIGGGLVAGAGGGDDDNSIENVFGGNGDDNITGDNDNNILGDGLGSDNLDGGGFGAGGGTGAGGSGNGGNDVFLIEPGAAGSADVITDIHGNDTIDFRFASAGITFDVDLLNVAQTVFGSSTVTLQQIIPEQPVTNPSFMENVVGSQQNDTIYIDPLSQDGNDPIDGPPVLRSADGLGGNDFLDFDSKGQAVIDTGFSLTADGVGTVQYLNFENITPFEDNPAVIVDNGDPGFTFTGDWPYFTLQNTYLTTGMGFEDDIYFVDAQTQFSTDLAQAYWEFIGLTPGQYRVSATWPVSSNPSTVQAAATDAPYTIYDGTQAEIGSTAIDRGTFDRNQQLAPDDYSADGTTWEILGTVDVSSRTLTVMLTNLADGFITADAIRIERVSTGAEIELVDVTDVLAPPALIVDGHPDGIQFGPTELLTDAVRTFEIRNTSLTTPLNISNLVVPTGYSVSGFPASVVANSAVTFTITMGSNTFGDRSGIFSFTTNDVDELTYNILLDGQVSNVVIIDDGDADFSATTGFESFDTRVNEGSYGYEGDVTGAVPNGPGSTPAPPTETATWTFSGLANGNYRVSTTWSQLYNRVTDAPYSLNGGSTITVDQSVAPSSFIEDGTAWFDLSSSFTVSGGELIVTLTNEASNFIRDHWTLANGVIADAVRIEYLPEPDLEITVDGGTVVDDDTGVVDFGSTIPGIPVIKEFTITNLSAEEVDVTGLIDFPPGFSIDPDSPFGTNTTPYTLAANGSPGDTVVFRIQFDGGTNGTSFGKVSFTTGDPDENPYNFTVRGEAGPATVEITDPNPTFSTVGTWEDYTPGNVGDPLFLFAGEEFQTGTGSNTATWNFDVEPGRYQVVAHWNVNSDVTMNGLGAATNAPYTISGGASPVTVLVNQQTSANDFLDDGTYWEYIGDPVVITGNTLSVMLSDLADGVVYADEVRIYRVVDPVIKVEVDGGTVEDSGSVEFDDTIVGAPVIKTFTVTNYGERNMALGSFATLPAGFSMVSGFGTNNLAPGASTTFTLRMDATGVGSFEGMISFDVDTSDSNPFNFTVSGSAAETMIIDNGELGYNTTGDWITRSATTIYDYYENDQDELPSDNVASTNTATWNFTNLAAGTYSIASHWAAHSGLSSNAQFVISGILGGDITVSLDQRFAANDFNDTEGVNWETLGTFQVAAGGDFTITLLDNGISGHLAADAMRLAKVLPGSVAPEIEVQAGAVNLVDGVSSIDMGTAFYGESLFQTFTVTNTGTDTLNLSAIIPPAAAGYSISTPLGTTTLYAGQSTTFELEFNNTTLAGGVFSGTLTIPNDDSDEDPFTIDLSATMTTALIVDDGDAGFSVTGDFYGTGWLTYFQGDTRQLNTGDSGTATWDFSGLNPGDNYVVYATWSKHGSLATNAEYSINGSGPIVVNQRLAPNDLNSDGANWEVLGTVSVTAGGLISVELTDNAANGRIRADAIRIERTGPLMAAAGASSSNAAAITQSDLDSVRDAALSYWKATGLSETQVSLLESVSFVLTDLPDAMLGAATTTTILIDVNAAGYGWFVDDTPFDNSEFSLDANGDLVAGSGSAAFGQMDLLTVMLHEMGHTLGYDHADDSDLLMSDALDASERHLPEIDDFFSGVADGDNPLLD</sequence>
<comment type="subcellular location">
    <subcellularLocation>
        <location evidence="1">Cell projection</location>
        <location evidence="1">Cilium</location>
    </subcellularLocation>
    <subcellularLocation>
        <location evidence="2">Cytoplasm</location>
    </subcellularLocation>
</comment>
<dbReference type="Gene3D" id="3.40.390.10">
    <property type="entry name" value="Collagenase (Catalytic Domain)"/>
    <property type="match status" value="1"/>
</dbReference>
<evidence type="ECO:0000313" key="8">
    <source>
        <dbReference type="EMBL" id="QDT90044.1"/>
    </source>
</evidence>
<dbReference type="Gene3D" id="2.60.40.10">
    <property type="entry name" value="Immunoglobulins"/>
    <property type="match status" value="4"/>
</dbReference>
<gene>
    <name evidence="8" type="ORF">Pan161_16780</name>
</gene>
<dbReference type="NCBIfam" id="NF012200">
    <property type="entry name" value="choice_anch_D"/>
    <property type="match status" value="3"/>
</dbReference>
<evidence type="ECO:0000256" key="2">
    <source>
        <dbReference type="ARBA" id="ARBA00004496"/>
    </source>
</evidence>
<evidence type="ECO:0000259" key="7">
    <source>
        <dbReference type="Pfam" id="PF25275"/>
    </source>
</evidence>
<protein>
    <recommendedName>
        <fullName evidence="10">Pectate lyase C</fullName>
    </recommendedName>
</protein>
<name>A0A517VAL3_9PLAN</name>
<dbReference type="OrthoDB" id="292934at2"/>
<dbReference type="InterPro" id="IPR012334">
    <property type="entry name" value="Pectin_lyas_fold"/>
</dbReference>
<feature type="domain" description="Golvesin/Xly CBD-like" evidence="7">
    <location>
        <begin position="5297"/>
        <end position="5428"/>
    </location>
</feature>
<evidence type="ECO:0008006" key="10">
    <source>
        <dbReference type="Google" id="ProtNLM"/>
    </source>
</evidence>
<dbReference type="SMART" id="SM00710">
    <property type="entry name" value="PbH1"/>
    <property type="match status" value="20"/>
</dbReference>
<dbReference type="EMBL" id="CP036343">
    <property type="protein sequence ID" value="QDT90044.1"/>
    <property type="molecule type" value="Genomic_DNA"/>
</dbReference>
<organism evidence="8 9">
    <name type="scientific">Gimesia algae</name>
    <dbReference type="NCBI Taxonomy" id="2527971"/>
    <lineage>
        <taxon>Bacteria</taxon>
        <taxon>Pseudomonadati</taxon>
        <taxon>Planctomycetota</taxon>
        <taxon>Planctomycetia</taxon>
        <taxon>Planctomycetales</taxon>
        <taxon>Planctomycetaceae</taxon>
        <taxon>Gimesia</taxon>
    </lineage>
</organism>
<proteinExistence type="predicted"/>
<dbReference type="Proteomes" id="UP000316855">
    <property type="component" value="Chromosome"/>
</dbReference>
<dbReference type="Gene3D" id="2.160.20.10">
    <property type="entry name" value="Single-stranded right-handed beta-helix, Pectin lyase-like"/>
    <property type="match status" value="3"/>
</dbReference>
<dbReference type="PRINTS" id="PR00313">
    <property type="entry name" value="CABNDNGRPT"/>
</dbReference>
<keyword evidence="5" id="KW-0966">Cell projection</keyword>
<evidence type="ECO:0000256" key="5">
    <source>
        <dbReference type="ARBA" id="ARBA00023273"/>
    </source>
</evidence>
<dbReference type="KEGG" id="gax:Pan161_16780"/>
<dbReference type="InterPro" id="IPR011050">
    <property type="entry name" value="Pectin_lyase_fold/virulence"/>
</dbReference>
<evidence type="ECO:0000256" key="1">
    <source>
        <dbReference type="ARBA" id="ARBA00004138"/>
    </source>
</evidence>
<evidence type="ECO:0000256" key="3">
    <source>
        <dbReference type="ARBA" id="ARBA00022490"/>
    </source>
</evidence>
<dbReference type="GO" id="GO:0008237">
    <property type="term" value="F:metallopeptidase activity"/>
    <property type="evidence" value="ECO:0007669"/>
    <property type="project" value="InterPro"/>
</dbReference>
<keyword evidence="4" id="KW-0969">Cilium</keyword>